<name>A0A8S1DM98_9INSE</name>
<dbReference type="AlphaFoldDB" id="A0A8S1DM98"/>
<feature type="transmembrane region" description="Helical" evidence="7">
    <location>
        <begin position="219"/>
        <end position="241"/>
    </location>
</feature>
<dbReference type="Gene3D" id="1.20.1530.20">
    <property type="match status" value="1"/>
</dbReference>
<comment type="subcellular location">
    <subcellularLocation>
        <location evidence="1">Membrane</location>
        <topology evidence="1">Multi-pass membrane protein</topology>
    </subcellularLocation>
</comment>
<feature type="transmembrane region" description="Helical" evidence="7">
    <location>
        <begin position="119"/>
        <end position="145"/>
    </location>
</feature>
<dbReference type="PANTHER" id="PTHR10361">
    <property type="entry name" value="SODIUM-BILE ACID COTRANSPORTER"/>
    <property type="match status" value="1"/>
</dbReference>
<feature type="transmembrane region" description="Helical" evidence="7">
    <location>
        <begin position="253"/>
        <end position="272"/>
    </location>
</feature>
<feature type="transmembrane region" description="Helical" evidence="7">
    <location>
        <begin position="312"/>
        <end position="336"/>
    </location>
</feature>
<dbReference type="OrthoDB" id="203097at2759"/>
<feature type="transmembrane region" description="Helical" evidence="7">
    <location>
        <begin position="184"/>
        <end position="207"/>
    </location>
</feature>
<feature type="transmembrane region" description="Helical" evidence="7">
    <location>
        <begin position="373"/>
        <end position="396"/>
    </location>
</feature>
<sequence length="435" mass="48414">MGSASFDLVFEPSSVRQLGMMANQSVTVWTNNSLSHLSLCAFSSMTEVAEVSEEQLEFELADDESHSKYKSNFTIFGKFLGYSRVTIRTCAQDVPEMGVVQYSDKMFVSVIRVDNWMDAFFIGTITVLLFFIYINFGCALDIAVVKKTLKKPIGITIGLVSQFIFMPLMSFFIARLVFPEQPALQLGLFFIGCSPGGAASNIWTLVLDGNLDLSVTMTAVSTFASFLTIPFWVFTMGHIIFSDAEIGVPYKRIGITAISLFLPLIIGIIFQYKLPRVAKFLIKALKPFAAFMLVFIVVGTFSNLFLFRFVDWMLLIAAISNPLLGYLFGAFVAKLFRQTERDIIAISIETGIQNGAIAVLLLKTALEAPECDISAVVPVTIFITTQVPLVILLVILKIRNRIRAKREEKNKQQAGSDAYEVEIPLNRKPIVRTNT</sequence>
<proteinExistence type="inferred from homology"/>
<feature type="transmembrane region" description="Helical" evidence="7">
    <location>
        <begin position="157"/>
        <end position="178"/>
    </location>
</feature>
<keyword evidence="6 7" id="KW-0472">Membrane</keyword>
<keyword evidence="5 7" id="KW-1133">Transmembrane helix</keyword>
<dbReference type="GO" id="GO:0016020">
    <property type="term" value="C:membrane"/>
    <property type="evidence" value="ECO:0007669"/>
    <property type="project" value="UniProtKB-SubCell"/>
</dbReference>
<evidence type="ECO:0000256" key="3">
    <source>
        <dbReference type="ARBA" id="ARBA00022692"/>
    </source>
</evidence>
<dbReference type="InterPro" id="IPR002657">
    <property type="entry name" value="BilAc:Na_symport/Acr3"/>
</dbReference>
<dbReference type="PANTHER" id="PTHR10361:SF28">
    <property type="entry name" value="P3 PROTEIN-RELATED"/>
    <property type="match status" value="1"/>
</dbReference>
<evidence type="ECO:0000313" key="8">
    <source>
        <dbReference type="EMBL" id="CAB3382165.1"/>
    </source>
</evidence>
<keyword evidence="4" id="KW-0769">Symport</keyword>
<dbReference type="GO" id="GO:0015293">
    <property type="term" value="F:symporter activity"/>
    <property type="evidence" value="ECO:0007669"/>
    <property type="project" value="UniProtKB-KW"/>
</dbReference>
<dbReference type="InterPro" id="IPR004710">
    <property type="entry name" value="Bilac:Na_transpt"/>
</dbReference>
<evidence type="ECO:0000256" key="1">
    <source>
        <dbReference type="ARBA" id="ARBA00004141"/>
    </source>
</evidence>
<accession>A0A8S1DM98</accession>
<dbReference type="Proteomes" id="UP000494165">
    <property type="component" value="Unassembled WGS sequence"/>
</dbReference>
<evidence type="ECO:0000256" key="2">
    <source>
        <dbReference type="ARBA" id="ARBA00006528"/>
    </source>
</evidence>
<gene>
    <name evidence="8" type="ORF">CLODIP_2_CD12746</name>
</gene>
<keyword evidence="9" id="KW-1185">Reference proteome</keyword>
<evidence type="ECO:0000256" key="5">
    <source>
        <dbReference type="ARBA" id="ARBA00022989"/>
    </source>
</evidence>
<reference evidence="8 9" key="1">
    <citation type="submission" date="2020-04" db="EMBL/GenBank/DDBJ databases">
        <authorList>
            <person name="Alioto T."/>
            <person name="Alioto T."/>
            <person name="Gomez Garrido J."/>
        </authorList>
    </citation>
    <scope>NUCLEOTIDE SEQUENCE [LARGE SCALE GENOMIC DNA]</scope>
</reference>
<comment type="caution">
    <text evidence="8">The sequence shown here is derived from an EMBL/GenBank/DDBJ whole genome shotgun (WGS) entry which is preliminary data.</text>
</comment>
<keyword evidence="3 7" id="KW-0812">Transmembrane</keyword>
<evidence type="ECO:0000256" key="6">
    <source>
        <dbReference type="ARBA" id="ARBA00023136"/>
    </source>
</evidence>
<feature type="transmembrane region" description="Helical" evidence="7">
    <location>
        <begin position="343"/>
        <end position="361"/>
    </location>
</feature>
<dbReference type="InterPro" id="IPR038770">
    <property type="entry name" value="Na+/solute_symporter_sf"/>
</dbReference>
<evidence type="ECO:0000313" key="9">
    <source>
        <dbReference type="Proteomes" id="UP000494165"/>
    </source>
</evidence>
<feature type="transmembrane region" description="Helical" evidence="7">
    <location>
        <begin position="284"/>
        <end position="306"/>
    </location>
</feature>
<dbReference type="EMBL" id="CADEPI010000259">
    <property type="protein sequence ID" value="CAB3382165.1"/>
    <property type="molecule type" value="Genomic_DNA"/>
</dbReference>
<evidence type="ECO:0000256" key="7">
    <source>
        <dbReference type="SAM" id="Phobius"/>
    </source>
</evidence>
<organism evidence="8 9">
    <name type="scientific">Cloeon dipterum</name>
    <dbReference type="NCBI Taxonomy" id="197152"/>
    <lineage>
        <taxon>Eukaryota</taxon>
        <taxon>Metazoa</taxon>
        <taxon>Ecdysozoa</taxon>
        <taxon>Arthropoda</taxon>
        <taxon>Hexapoda</taxon>
        <taxon>Insecta</taxon>
        <taxon>Pterygota</taxon>
        <taxon>Palaeoptera</taxon>
        <taxon>Ephemeroptera</taxon>
        <taxon>Pisciforma</taxon>
        <taxon>Baetidae</taxon>
        <taxon>Cloeon</taxon>
    </lineage>
</organism>
<evidence type="ECO:0000256" key="4">
    <source>
        <dbReference type="ARBA" id="ARBA00022847"/>
    </source>
</evidence>
<comment type="similarity">
    <text evidence="2">Belongs to the bile acid:sodium symporter (BASS) (TC 2.A.28) family.</text>
</comment>
<keyword evidence="4" id="KW-0813">Transport</keyword>
<protein>
    <submittedName>
        <fullName evidence="8">Uncharacterized protein</fullName>
    </submittedName>
</protein>
<dbReference type="Pfam" id="PF01758">
    <property type="entry name" value="SBF"/>
    <property type="match status" value="1"/>
</dbReference>